<dbReference type="InterPro" id="IPR009057">
    <property type="entry name" value="Homeodomain-like_sf"/>
</dbReference>
<dbReference type="PANTHER" id="PTHR19303:SF74">
    <property type="entry name" value="POGO TRANSPOSABLE ELEMENT WITH KRAB DOMAIN"/>
    <property type="match status" value="1"/>
</dbReference>
<keyword evidence="4" id="KW-1185">Reference proteome</keyword>
<dbReference type="Pfam" id="PF03221">
    <property type="entry name" value="HTH_Tnp_Tc5"/>
    <property type="match status" value="1"/>
</dbReference>
<gene>
    <name evidence="3" type="ORF">Plil01_001307300</name>
</gene>
<feature type="domain" description="HTH CENPB-type" evidence="2">
    <location>
        <begin position="66"/>
        <end position="142"/>
    </location>
</feature>
<evidence type="ECO:0000313" key="3">
    <source>
        <dbReference type="EMBL" id="GMF30609.1"/>
    </source>
</evidence>
<dbReference type="InterPro" id="IPR050863">
    <property type="entry name" value="CenT-Element_Derived"/>
</dbReference>
<dbReference type="InterPro" id="IPR006600">
    <property type="entry name" value="HTH_CenpB_DNA-bd_dom"/>
</dbReference>
<proteinExistence type="predicted"/>
<dbReference type="Gene3D" id="1.10.10.60">
    <property type="entry name" value="Homeodomain-like"/>
    <property type="match status" value="1"/>
</dbReference>
<comment type="caution">
    <text evidence="3">The sequence shown here is derived from an EMBL/GenBank/DDBJ whole genome shotgun (WGS) entry which is preliminary data.</text>
</comment>
<dbReference type="Pfam" id="PF03184">
    <property type="entry name" value="DDE_1"/>
    <property type="match status" value="1"/>
</dbReference>
<dbReference type="EMBL" id="BSXW01000850">
    <property type="protein sequence ID" value="GMF30609.1"/>
    <property type="molecule type" value="Genomic_DNA"/>
</dbReference>
<sequence length="326" mass="36871">MPSRVPISNWRKQEILLWIDEHGGQVPTLAIKHFCAKGWKLDGGSVRRWWRDRERILSAEPGRLRVPGGGRRPLSAAMEEALYDEVVAKRLKKQKVTREWIGHMARVIFACQQSDTMGPSGFVASPHWVTGFMRRYGLSLRRRTNLTTLTDEVLVTRAISYMKYLQSAIPDMDFDRTVLMDETAVYFEDARNQSVDLIGSRPVVVRSTGFASMRITAVLAVSATGRKLPPLLIWKGKSTPTFDKIGGVYVAQQPRAWVDSNLLKRWIDLVFPMVDPSKGKHLVWDSMRAHISKEVKAKCAAREVKMCVIPGGFTPYLQAGDIGIYK</sequence>
<name>A0A9W6X453_9STRA</name>
<dbReference type="InterPro" id="IPR004875">
    <property type="entry name" value="DDE_SF_endonuclease_dom"/>
</dbReference>
<dbReference type="GO" id="GO:0005634">
    <property type="term" value="C:nucleus"/>
    <property type="evidence" value="ECO:0007669"/>
    <property type="project" value="TreeGrafter"/>
</dbReference>
<dbReference type="AlphaFoldDB" id="A0A9W6X453"/>
<reference evidence="3" key="1">
    <citation type="submission" date="2023-04" db="EMBL/GenBank/DDBJ databases">
        <title>Phytophthora lilii NBRC 32176.</title>
        <authorList>
            <person name="Ichikawa N."/>
            <person name="Sato H."/>
            <person name="Tonouchi N."/>
        </authorList>
    </citation>
    <scope>NUCLEOTIDE SEQUENCE</scope>
    <source>
        <strain evidence="3">NBRC 32176</strain>
    </source>
</reference>
<dbReference type="OrthoDB" id="90241at2759"/>
<evidence type="ECO:0000313" key="4">
    <source>
        <dbReference type="Proteomes" id="UP001165083"/>
    </source>
</evidence>
<protein>
    <submittedName>
        <fullName evidence="3">Unnamed protein product</fullName>
    </submittedName>
</protein>
<organism evidence="3 4">
    <name type="scientific">Phytophthora lilii</name>
    <dbReference type="NCBI Taxonomy" id="2077276"/>
    <lineage>
        <taxon>Eukaryota</taxon>
        <taxon>Sar</taxon>
        <taxon>Stramenopiles</taxon>
        <taxon>Oomycota</taxon>
        <taxon>Peronosporomycetes</taxon>
        <taxon>Peronosporales</taxon>
        <taxon>Peronosporaceae</taxon>
        <taxon>Phytophthora</taxon>
    </lineage>
</organism>
<dbReference type="Proteomes" id="UP001165083">
    <property type="component" value="Unassembled WGS sequence"/>
</dbReference>
<dbReference type="SMART" id="SM00674">
    <property type="entry name" value="CENPB"/>
    <property type="match status" value="1"/>
</dbReference>
<evidence type="ECO:0000259" key="2">
    <source>
        <dbReference type="PROSITE" id="PS51253"/>
    </source>
</evidence>
<dbReference type="GO" id="GO:0003677">
    <property type="term" value="F:DNA binding"/>
    <property type="evidence" value="ECO:0007669"/>
    <property type="project" value="UniProtKB-KW"/>
</dbReference>
<dbReference type="SUPFAM" id="SSF46689">
    <property type="entry name" value="Homeodomain-like"/>
    <property type="match status" value="1"/>
</dbReference>
<accession>A0A9W6X453</accession>
<evidence type="ECO:0000256" key="1">
    <source>
        <dbReference type="ARBA" id="ARBA00023125"/>
    </source>
</evidence>
<keyword evidence="1" id="KW-0238">DNA-binding</keyword>
<dbReference type="PANTHER" id="PTHR19303">
    <property type="entry name" value="TRANSPOSON"/>
    <property type="match status" value="1"/>
</dbReference>
<dbReference type="PROSITE" id="PS51253">
    <property type="entry name" value="HTH_CENPB"/>
    <property type="match status" value="1"/>
</dbReference>